<evidence type="ECO:0000259" key="6">
    <source>
        <dbReference type="Pfam" id="PF04932"/>
    </source>
</evidence>
<reference evidence="7 8" key="1">
    <citation type="submission" date="2023-06" db="EMBL/GenBank/DDBJ databases">
        <title>Marinobacter azerbaijanicus a moderately halophilic, isolated from Urmia Lake in Azerbaijan region of Iran.</title>
        <authorList>
            <person name="Sanchez-Porro C."/>
            <person name="Aghdam E.M."/>
            <person name="Saheb S.M."/>
            <person name="Tarhriz V."/>
            <person name="Kazemi E."/>
            <person name="Ammozegar M.A."/>
            <person name="Ventosa A."/>
            <person name="Hejazi M.S."/>
        </authorList>
    </citation>
    <scope>NUCLEOTIDE SEQUENCE [LARGE SCALE GENOMIC DNA]</scope>
    <source>
        <strain evidence="7 8">TBZ242</strain>
    </source>
</reference>
<evidence type="ECO:0000256" key="4">
    <source>
        <dbReference type="ARBA" id="ARBA00023136"/>
    </source>
</evidence>
<comment type="caution">
    <text evidence="7">The sequence shown here is derived from an EMBL/GenBank/DDBJ whole genome shotgun (WGS) entry which is preliminary data.</text>
</comment>
<dbReference type="PANTHER" id="PTHR37422">
    <property type="entry name" value="TEICHURONIC ACID BIOSYNTHESIS PROTEIN TUAE"/>
    <property type="match status" value="1"/>
</dbReference>
<evidence type="ECO:0000256" key="5">
    <source>
        <dbReference type="SAM" id="Phobius"/>
    </source>
</evidence>
<accession>A0ABT7I8X6</accession>
<evidence type="ECO:0000256" key="2">
    <source>
        <dbReference type="ARBA" id="ARBA00022692"/>
    </source>
</evidence>
<dbReference type="EMBL" id="JASSVS010000001">
    <property type="protein sequence ID" value="MDL0429708.1"/>
    <property type="molecule type" value="Genomic_DNA"/>
</dbReference>
<protein>
    <submittedName>
        <fullName evidence="7">O-antigen ligase family protein</fullName>
    </submittedName>
</protein>
<feature type="transmembrane region" description="Helical" evidence="5">
    <location>
        <begin position="82"/>
        <end position="100"/>
    </location>
</feature>
<dbReference type="InterPro" id="IPR007016">
    <property type="entry name" value="O-antigen_ligase-rel_domated"/>
</dbReference>
<evidence type="ECO:0000313" key="8">
    <source>
        <dbReference type="Proteomes" id="UP001227964"/>
    </source>
</evidence>
<keyword evidence="8" id="KW-1185">Reference proteome</keyword>
<evidence type="ECO:0000256" key="3">
    <source>
        <dbReference type="ARBA" id="ARBA00022989"/>
    </source>
</evidence>
<sequence length="460" mass="51717">MNNLAVKLRPGSHAGMSGTAAGESASPVTFGIFIYFLVDFFLHLPARIPGYGLVRPTLLLVLVISISLFVQREKFRGWTRDPIVSALLVLMVYLVVSLPLVEWPGSVVKNNLGEFVKAIVFFYFMVLLVDSDRRLKIFLTVFIGCQVLRVLEPLFLNITDGYWGSRAHLGGGEFSQRLAGAPSDVINPNELGFVIVTAIPFLHYLMWSSGSKARLLYLLLMPPLLYALILTQSRGAFLALLVVALFVFKESSRKFSLVVVAVLIAMAGWQVMTDEQKDRYLSLVGESETSNAATVDGRLEGMMREFSLGFERPFVGHGLGTTPEAKTHILGKRQASHNLYAELLIELGIIGTFIFMRFLFKVYRRLIANHKQISQTPENSSAFYINLNKALLSVFWMYVVYSFNYWGLSQYYWYLLAGTVVVFYRLTQSNLVAPKSSEPMPVQKPTKNRFSNLVDISGRR</sequence>
<feature type="transmembrane region" description="Helical" evidence="5">
    <location>
        <begin position="411"/>
        <end position="427"/>
    </location>
</feature>
<dbReference type="PANTHER" id="PTHR37422:SF13">
    <property type="entry name" value="LIPOPOLYSACCHARIDE BIOSYNTHESIS PROTEIN PA4999-RELATED"/>
    <property type="match status" value="1"/>
</dbReference>
<dbReference type="GO" id="GO:0016874">
    <property type="term" value="F:ligase activity"/>
    <property type="evidence" value="ECO:0007669"/>
    <property type="project" value="UniProtKB-KW"/>
</dbReference>
<comment type="subcellular location">
    <subcellularLocation>
        <location evidence="1">Membrane</location>
        <topology evidence="1">Multi-pass membrane protein</topology>
    </subcellularLocation>
</comment>
<keyword evidence="4 5" id="KW-0472">Membrane</keyword>
<name>A0ABT7I8X6_9GAMM</name>
<feature type="transmembrane region" description="Helical" evidence="5">
    <location>
        <begin position="381"/>
        <end position="399"/>
    </location>
</feature>
<proteinExistence type="predicted"/>
<evidence type="ECO:0000313" key="7">
    <source>
        <dbReference type="EMBL" id="MDL0429708.1"/>
    </source>
</evidence>
<dbReference type="RefSeq" id="WP_285388020.1">
    <property type="nucleotide sequence ID" value="NZ_JASSVS010000001.1"/>
</dbReference>
<organism evidence="7 8">
    <name type="scientific">Marinobacter azerbaijanicus</name>
    <dbReference type="NCBI Taxonomy" id="3050455"/>
    <lineage>
        <taxon>Bacteria</taxon>
        <taxon>Pseudomonadati</taxon>
        <taxon>Pseudomonadota</taxon>
        <taxon>Gammaproteobacteria</taxon>
        <taxon>Pseudomonadales</taxon>
        <taxon>Marinobacteraceae</taxon>
        <taxon>Marinobacter</taxon>
    </lineage>
</organism>
<feature type="transmembrane region" description="Helical" evidence="5">
    <location>
        <begin position="20"/>
        <end position="38"/>
    </location>
</feature>
<feature type="transmembrane region" description="Helical" evidence="5">
    <location>
        <begin position="339"/>
        <end position="360"/>
    </location>
</feature>
<keyword evidence="7" id="KW-0436">Ligase</keyword>
<keyword evidence="2 5" id="KW-0812">Transmembrane</keyword>
<feature type="transmembrane region" description="Helical" evidence="5">
    <location>
        <begin position="227"/>
        <end position="248"/>
    </location>
</feature>
<feature type="transmembrane region" description="Helical" evidence="5">
    <location>
        <begin position="255"/>
        <end position="272"/>
    </location>
</feature>
<feature type="transmembrane region" description="Helical" evidence="5">
    <location>
        <begin position="50"/>
        <end position="70"/>
    </location>
</feature>
<gene>
    <name evidence="7" type="ORF">QPM17_01095</name>
</gene>
<dbReference type="InterPro" id="IPR051533">
    <property type="entry name" value="WaaL-like"/>
</dbReference>
<evidence type="ECO:0000256" key="1">
    <source>
        <dbReference type="ARBA" id="ARBA00004141"/>
    </source>
</evidence>
<keyword evidence="3 5" id="KW-1133">Transmembrane helix</keyword>
<dbReference type="Proteomes" id="UP001227964">
    <property type="component" value="Unassembled WGS sequence"/>
</dbReference>
<feature type="domain" description="O-antigen ligase-related" evidence="6">
    <location>
        <begin position="224"/>
        <end position="356"/>
    </location>
</feature>
<dbReference type="Pfam" id="PF04932">
    <property type="entry name" value="Wzy_C"/>
    <property type="match status" value="1"/>
</dbReference>
<feature type="transmembrane region" description="Helical" evidence="5">
    <location>
        <begin position="112"/>
        <end position="129"/>
    </location>
</feature>
<feature type="transmembrane region" description="Helical" evidence="5">
    <location>
        <begin position="191"/>
        <end position="207"/>
    </location>
</feature>